<protein>
    <submittedName>
        <fullName evidence="1">Uncharacterized protein</fullName>
    </submittedName>
</protein>
<dbReference type="RefSeq" id="WP_210042147.1">
    <property type="nucleotide sequence ID" value="NZ_JAFFZW010000003.1"/>
</dbReference>
<organism evidence="1 2">
    <name type="scientific">Pseudomonas alliivorans</name>
    <dbReference type="NCBI Taxonomy" id="2810613"/>
    <lineage>
        <taxon>Bacteria</taxon>
        <taxon>Pseudomonadati</taxon>
        <taxon>Pseudomonadota</taxon>
        <taxon>Gammaproteobacteria</taxon>
        <taxon>Pseudomonadales</taxon>
        <taxon>Pseudomonadaceae</taxon>
        <taxon>Pseudomonas</taxon>
    </lineage>
</organism>
<evidence type="ECO:0000313" key="2">
    <source>
        <dbReference type="Proteomes" id="UP000673197"/>
    </source>
</evidence>
<accession>A0ABS4C5U5</accession>
<comment type="caution">
    <text evidence="1">The sequence shown here is derived from an EMBL/GenBank/DDBJ whole genome shotgun (WGS) entry which is preliminary data.</text>
</comment>
<keyword evidence="2" id="KW-1185">Reference proteome</keyword>
<dbReference type="EMBL" id="JAFFZW010000003">
    <property type="protein sequence ID" value="MBP0946030.1"/>
    <property type="molecule type" value="Genomic_DNA"/>
</dbReference>
<name>A0ABS4C5U5_9PSED</name>
<gene>
    <name evidence="1" type="ORF">JTJ32_11875</name>
</gene>
<dbReference type="Proteomes" id="UP000673197">
    <property type="component" value="Unassembled WGS sequence"/>
</dbReference>
<proteinExistence type="predicted"/>
<sequence length="191" mass="20638">MQLVERQISAGALEKPILIFKLFTHVLTFTISIAYSKICQMLSVDHVCRCGPGLAGVLRALKNSPQPSHSQITDFVLLSQETNEKLLPVGQLRFDAAWPTVLVLDPKDKGSTVDSTNTTSRNTWQSLPGAHALISAIHSSSELLSVNFITRRGTEAAKIVAANLASLIESISHSDSIADGRNRPRSAIAPI</sequence>
<reference evidence="1 2" key="1">
    <citation type="journal article" date="2022" name="Syst. Appl. Microbiol.">
        <title>Pseudomonas alliivorans sp. nov., a plant-pathogenic bacterium isolated from onion foliage in Georgia, USA.</title>
        <authorList>
            <person name="Zhao M."/>
            <person name="Tyson C."/>
            <person name="Chen H.C."/>
            <person name="Paudel S."/>
            <person name="Gitaitis R."/>
            <person name="Kvitko B."/>
            <person name="Dutta B."/>
        </authorList>
    </citation>
    <scope>NUCLEOTIDE SEQUENCE [LARGE SCALE GENOMIC DNA]</scope>
    <source>
        <strain evidence="1 2">20GA0068</strain>
    </source>
</reference>
<evidence type="ECO:0000313" key="1">
    <source>
        <dbReference type="EMBL" id="MBP0946030.1"/>
    </source>
</evidence>